<name>A0A0D8XID5_DICVI</name>
<reference evidence="2 3" key="1">
    <citation type="submission" date="2013-11" db="EMBL/GenBank/DDBJ databases">
        <title>Draft genome of the bovine lungworm Dictyocaulus viviparus.</title>
        <authorList>
            <person name="Mitreva M."/>
        </authorList>
    </citation>
    <scope>NUCLEOTIDE SEQUENCE [LARGE SCALE GENOMIC DNA]</scope>
    <source>
        <strain evidence="2 3">HannoverDv2000</strain>
    </source>
</reference>
<dbReference type="OrthoDB" id="5849927at2759"/>
<dbReference type="STRING" id="29172.A0A0D8XID5"/>
<reference evidence="3" key="2">
    <citation type="journal article" date="2016" name="Sci. Rep.">
        <title>Dictyocaulus viviparus genome, variome and transcriptome elucidate lungworm biology and support future intervention.</title>
        <authorList>
            <person name="McNulty S.N."/>
            <person name="Strube C."/>
            <person name="Rosa B.A."/>
            <person name="Martin J.C."/>
            <person name="Tyagi R."/>
            <person name="Choi Y.J."/>
            <person name="Wang Q."/>
            <person name="Hallsworth Pepin K."/>
            <person name="Zhang X."/>
            <person name="Ozersky P."/>
            <person name="Wilson R.K."/>
            <person name="Sternberg P.W."/>
            <person name="Gasser R.B."/>
            <person name="Mitreva M."/>
        </authorList>
    </citation>
    <scope>NUCLEOTIDE SEQUENCE [LARGE SCALE GENOMIC DNA]</scope>
    <source>
        <strain evidence="3">HannoverDv2000</strain>
    </source>
</reference>
<feature type="domain" description="Trafficking protein particle complex subunit 13 C-terminal" evidence="1">
    <location>
        <begin position="9"/>
        <end position="59"/>
    </location>
</feature>
<evidence type="ECO:0000313" key="2">
    <source>
        <dbReference type="EMBL" id="KJH44410.1"/>
    </source>
</evidence>
<dbReference type="Proteomes" id="UP000053766">
    <property type="component" value="Unassembled WGS sequence"/>
</dbReference>
<organism evidence="2 3">
    <name type="scientific">Dictyocaulus viviparus</name>
    <name type="common">Bovine lungworm</name>
    <dbReference type="NCBI Taxonomy" id="29172"/>
    <lineage>
        <taxon>Eukaryota</taxon>
        <taxon>Metazoa</taxon>
        <taxon>Ecdysozoa</taxon>
        <taxon>Nematoda</taxon>
        <taxon>Chromadorea</taxon>
        <taxon>Rhabditida</taxon>
        <taxon>Rhabditina</taxon>
        <taxon>Rhabditomorpha</taxon>
        <taxon>Strongyloidea</taxon>
        <taxon>Metastrongylidae</taxon>
        <taxon>Dictyocaulus</taxon>
    </lineage>
</organism>
<gene>
    <name evidence="2" type="ORF">DICVIV_09544</name>
</gene>
<accession>A0A0D8XID5</accession>
<dbReference type="AlphaFoldDB" id="A0A0D8XID5"/>
<protein>
    <recommendedName>
        <fullName evidence="1">Trafficking protein particle complex subunit 13 C-terminal domain-containing protein</fullName>
    </recommendedName>
</protein>
<evidence type="ECO:0000259" key="1">
    <source>
        <dbReference type="Pfam" id="PF23643"/>
    </source>
</evidence>
<dbReference type="InterPro" id="IPR055428">
    <property type="entry name" value="TRAPPC13_C"/>
</dbReference>
<proteinExistence type="predicted"/>
<dbReference type="EMBL" id="KN716475">
    <property type="protein sequence ID" value="KJH44410.1"/>
    <property type="molecule type" value="Genomic_DNA"/>
</dbReference>
<keyword evidence="3" id="KW-1185">Reference proteome</keyword>
<evidence type="ECO:0000313" key="3">
    <source>
        <dbReference type="Proteomes" id="UP000053766"/>
    </source>
</evidence>
<sequence>MQTGPVAHERSLDLRLELQSNSKSLVFCSVSGVSLGQIPPNGSVTFSVEIFPVSIGLQESSCGFDNLLPVADVR</sequence>
<dbReference type="Pfam" id="PF23643">
    <property type="entry name" value="TRAPPC13_C"/>
    <property type="match status" value="1"/>
</dbReference>